<feature type="region of interest" description="Disordered" evidence="1">
    <location>
        <begin position="1"/>
        <end position="37"/>
    </location>
</feature>
<feature type="compositionally biased region" description="Basic and acidic residues" evidence="1">
    <location>
        <begin position="195"/>
        <end position="216"/>
    </location>
</feature>
<accession>A0ABR2MMG9</accession>
<dbReference type="PANTHER" id="PTHR47877">
    <property type="entry name" value="LATE EMBRYOGENESIS ABUNDANT DOMAIN-CONTAINING PROTEIN / LEA DOMAIN-CONTAINING PROTEIN"/>
    <property type="match status" value="1"/>
</dbReference>
<name>A0ABR2MMG9_9ASPA</name>
<dbReference type="Proteomes" id="UP001412067">
    <property type="component" value="Unassembled WGS sequence"/>
</dbReference>
<evidence type="ECO:0000313" key="3">
    <source>
        <dbReference type="Proteomes" id="UP001412067"/>
    </source>
</evidence>
<reference evidence="2 3" key="1">
    <citation type="journal article" date="2022" name="Nat. Plants">
        <title>Genomes of leafy and leafless Platanthera orchids illuminate the evolution of mycoheterotrophy.</title>
        <authorList>
            <person name="Li M.H."/>
            <person name="Liu K.W."/>
            <person name="Li Z."/>
            <person name="Lu H.C."/>
            <person name="Ye Q.L."/>
            <person name="Zhang D."/>
            <person name="Wang J.Y."/>
            <person name="Li Y.F."/>
            <person name="Zhong Z.M."/>
            <person name="Liu X."/>
            <person name="Yu X."/>
            <person name="Liu D.K."/>
            <person name="Tu X.D."/>
            <person name="Liu B."/>
            <person name="Hao Y."/>
            <person name="Liao X.Y."/>
            <person name="Jiang Y.T."/>
            <person name="Sun W.H."/>
            <person name="Chen J."/>
            <person name="Chen Y.Q."/>
            <person name="Ai Y."/>
            <person name="Zhai J.W."/>
            <person name="Wu S.S."/>
            <person name="Zhou Z."/>
            <person name="Hsiao Y.Y."/>
            <person name="Wu W.L."/>
            <person name="Chen Y.Y."/>
            <person name="Lin Y.F."/>
            <person name="Hsu J.L."/>
            <person name="Li C.Y."/>
            <person name="Wang Z.W."/>
            <person name="Zhao X."/>
            <person name="Zhong W.Y."/>
            <person name="Ma X.K."/>
            <person name="Ma L."/>
            <person name="Huang J."/>
            <person name="Chen G.Z."/>
            <person name="Huang M.Z."/>
            <person name="Huang L."/>
            <person name="Peng D.H."/>
            <person name="Luo Y.B."/>
            <person name="Zou S.Q."/>
            <person name="Chen S.P."/>
            <person name="Lan S."/>
            <person name="Tsai W.C."/>
            <person name="Van de Peer Y."/>
            <person name="Liu Z.J."/>
        </authorList>
    </citation>
    <scope>NUCLEOTIDE SEQUENCE [LARGE SCALE GENOMIC DNA]</scope>
    <source>
        <strain evidence="2">Lor288</strain>
    </source>
</reference>
<feature type="region of interest" description="Disordered" evidence="1">
    <location>
        <begin position="195"/>
        <end position="228"/>
    </location>
</feature>
<evidence type="ECO:0000313" key="2">
    <source>
        <dbReference type="EMBL" id="KAK8965295.1"/>
    </source>
</evidence>
<sequence length="353" mass="36862">MASRQEKYEQEDEQQQGRHGRAAAMSPQEAQQYRATAQQNSIDAIRAAEERYAKAKQSGSAALYDTKDAVFQGLGATATYLAGKGSQAAGYTTGMGKQGFEAAKGASFTAAQKAVDLANQAAEKTKGASLSAGGYAAEKGKQGYEAAKDTTFTAGQKAVEIAKQATVKTKDTGLSAAGYTAEKTKQDYEVAKAETEVAEKKTDKAEENLGEQSEKTTEEEEEIGGGDDSGQRIVVKKVEPEIEIAGTGAEQSNSSAGGKFEAVGAAEAQKPIDYMAATSTVSAAPNNPLPAVSAASAIGHGNGDDIHLGVVVHHRNPRHHHRSSSSLWQLLLLNNHDVVDNGGDLVAAISFLG</sequence>
<comment type="caution">
    <text evidence="2">The sequence shown here is derived from an EMBL/GenBank/DDBJ whole genome shotgun (WGS) entry which is preliminary data.</text>
</comment>
<proteinExistence type="predicted"/>
<protein>
    <recommendedName>
        <fullName evidence="4">Seed biotin-containing protein SBP65</fullName>
    </recommendedName>
</protein>
<dbReference type="EMBL" id="JBBWWR010000006">
    <property type="protein sequence ID" value="KAK8965295.1"/>
    <property type="molecule type" value="Genomic_DNA"/>
</dbReference>
<evidence type="ECO:0008006" key="4">
    <source>
        <dbReference type="Google" id="ProtNLM"/>
    </source>
</evidence>
<evidence type="ECO:0000256" key="1">
    <source>
        <dbReference type="SAM" id="MobiDB-lite"/>
    </source>
</evidence>
<organism evidence="2 3">
    <name type="scientific">Platanthera guangdongensis</name>
    <dbReference type="NCBI Taxonomy" id="2320717"/>
    <lineage>
        <taxon>Eukaryota</taxon>
        <taxon>Viridiplantae</taxon>
        <taxon>Streptophyta</taxon>
        <taxon>Embryophyta</taxon>
        <taxon>Tracheophyta</taxon>
        <taxon>Spermatophyta</taxon>
        <taxon>Magnoliopsida</taxon>
        <taxon>Liliopsida</taxon>
        <taxon>Asparagales</taxon>
        <taxon>Orchidaceae</taxon>
        <taxon>Orchidoideae</taxon>
        <taxon>Orchideae</taxon>
        <taxon>Orchidinae</taxon>
        <taxon>Platanthera</taxon>
    </lineage>
</organism>
<feature type="compositionally biased region" description="Polar residues" evidence="1">
    <location>
        <begin position="28"/>
        <end position="37"/>
    </location>
</feature>
<gene>
    <name evidence="2" type="ORF">KSP40_PGU014183</name>
</gene>
<dbReference type="PANTHER" id="PTHR47877:SF3">
    <property type="entry name" value="LATE EMBRYOGENESIS ABUNDANT DOMAIN-CONTAINING PROTEIN _ LEA DOMAIN-CONTAINING PROTEIN"/>
    <property type="match status" value="1"/>
</dbReference>
<keyword evidence="3" id="KW-1185">Reference proteome</keyword>